<feature type="domain" description="Carbohydrate kinase FGGY N-terminal" evidence="5">
    <location>
        <begin position="22"/>
        <end position="266"/>
    </location>
</feature>
<evidence type="ECO:0000256" key="1">
    <source>
        <dbReference type="ARBA" id="ARBA00009156"/>
    </source>
</evidence>
<comment type="caution">
    <text evidence="7">The sequence shown here is derived from an EMBL/GenBank/DDBJ whole genome shotgun (WGS) entry which is preliminary data.</text>
</comment>
<dbReference type="InterPro" id="IPR043129">
    <property type="entry name" value="ATPase_NBD"/>
</dbReference>
<gene>
    <name evidence="7" type="ORF">OE647_08715</name>
</gene>
<dbReference type="Proteomes" id="UP001652503">
    <property type="component" value="Unassembled WGS sequence"/>
</dbReference>
<dbReference type="Gene3D" id="3.30.420.40">
    <property type="match status" value="2"/>
</dbReference>
<keyword evidence="2 4" id="KW-0808">Transferase</keyword>
<protein>
    <submittedName>
        <fullName evidence="7">FGGY family carbohydrate kinase</fullName>
    </submittedName>
</protein>
<dbReference type="GO" id="GO:0016301">
    <property type="term" value="F:kinase activity"/>
    <property type="evidence" value="ECO:0007669"/>
    <property type="project" value="UniProtKB-KW"/>
</dbReference>
<dbReference type="InterPro" id="IPR018484">
    <property type="entry name" value="FGGY_N"/>
</dbReference>
<evidence type="ECO:0000256" key="3">
    <source>
        <dbReference type="ARBA" id="ARBA00022777"/>
    </source>
</evidence>
<accession>A0ABT2Z150</accession>
<dbReference type="InterPro" id="IPR018483">
    <property type="entry name" value="Carb_kinase_FGGY_CS"/>
</dbReference>
<dbReference type="PANTHER" id="PTHR43095">
    <property type="entry name" value="SUGAR KINASE"/>
    <property type="match status" value="1"/>
</dbReference>
<comment type="similarity">
    <text evidence="1 4">Belongs to the FGGY kinase family.</text>
</comment>
<feature type="domain" description="Carbohydrate kinase FGGY C-terminal" evidence="6">
    <location>
        <begin position="278"/>
        <end position="471"/>
    </location>
</feature>
<organism evidence="7 8">
    <name type="scientific">Albidovulum sediminicola</name>
    <dbReference type="NCBI Taxonomy" id="2984331"/>
    <lineage>
        <taxon>Bacteria</taxon>
        <taxon>Pseudomonadati</taxon>
        <taxon>Pseudomonadota</taxon>
        <taxon>Alphaproteobacteria</taxon>
        <taxon>Rhodobacterales</taxon>
        <taxon>Paracoccaceae</taxon>
        <taxon>Albidovulum</taxon>
    </lineage>
</organism>
<dbReference type="Pfam" id="PF02782">
    <property type="entry name" value="FGGY_C"/>
    <property type="match status" value="1"/>
</dbReference>
<name>A0ABT2Z150_9RHOB</name>
<reference evidence="7 8" key="1">
    <citation type="submission" date="2022-10" db="EMBL/GenBank/DDBJ databases">
        <title>Defluviimonas sp. nov., isolated from ocean surface water.</title>
        <authorList>
            <person name="He W."/>
            <person name="Wang L."/>
            <person name="Zhang D.-F."/>
        </authorList>
    </citation>
    <scope>NUCLEOTIDE SEQUENCE [LARGE SCALE GENOMIC DNA]</scope>
    <source>
        <strain evidence="7 8">WL0075</strain>
    </source>
</reference>
<evidence type="ECO:0000256" key="4">
    <source>
        <dbReference type="RuleBase" id="RU003733"/>
    </source>
</evidence>
<sequence>MAGRRNDLTTGEENLSGTGKVFVGIDAGTTGCTVMVFDEKGNAIGHGYQEYNCSSPQPGWIEQSLDEVWAGICSATKQAVKKAGVPASAYHSVGLSSQRGTFGILDANRRPLMNSLVWNCGRALKSVAAISAEFCPEEHQKHTGMQISPLWSAAKIVWLREKRPDLFDATRWFVNGQEYFLWRMGAEDWATDPASLTLNGMMDIAKLDWSDRILKACGIDRDRLPPVGTPATMVGRLSKAAAHETGLPEGVILCRGAGDQQCAAIGAGVIRQGMAEFTVGTSGVMVAHLDSVERIKGNKLWWGGHGVPGAWDIEGGAFSLGASLRWWRDHLGRNELDESARRKTSVYSVMVEQAHNSKPGANGAMFHSFMASQVTPYYDAVARGGFLGLGLYHERHDLIRALLEGCAQEMKMVFDSFQSDIEGGITDFRLTGGGTKSDGFVQIMTDIIGVPSTVTKERECTALGAAILGAFGSGAFGTIDEAVESMVQVESTFDPNPKLRELYDEQHAIYRGMYEAIARSGQYAALSDFSQKYQ</sequence>
<evidence type="ECO:0000259" key="6">
    <source>
        <dbReference type="Pfam" id="PF02782"/>
    </source>
</evidence>
<dbReference type="SUPFAM" id="SSF53067">
    <property type="entry name" value="Actin-like ATPase domain"/>
    <property type="match status" value="2"/>
</dbReference>
<evidence type="ECO:0000313" key="8">
    <source>
        <dbReference type="Proteomes" id="UP001652503"/>
    </source>
</evidence>
<dbReference type="Pfam" id="PF00370">
    <property type="entry name" value="FGGY_N"/>
    <property type="match status" value="1"/>
</dbReference>
<proteinExistence type="inferred from homology"/>
<dbReference type="EMBL" id="JAOWLA010000007">
    <property type="protein sequence ID" value="MCV2864815.1"/>
    <property type="molecule type" value="Genomic_DNA"/>
</dbReference>
<dbReference type="PIRSF" id="PIRSF000538">
    <property type="entry name" value="GlpK"/>
    <property type="match status" value="1"/>
</dbReference>
<dbReference type="InterPro" id="IPR050406">
    <property type="entry name" value="FGGY_Carb_Kinase"/>
</dbReference>
<dbReference type="PROSITE" id="PS00445">
    <property type="entry name" value="FGGY_KINASES_2"/>
    <property type="match status" value="1"/>
</dbReference>
<dbReference type="InterPro" id="IPR000577">
    <property type="entry name" value="Carb_kinase_FGGY"/>
</dbReference>
<evidence type="ECO:0000313" key="7">
    <source>
        <dbReference type="EMBL" id="MCV2864815.1"/>
    </source>
</evidence>
<keyword evidence="8" id="KW-1185">Reference proteome</keyword>
<keyword evidence="3 4" id="KW-0418">Kinase</keyword>
<evidence type="ECO:0000256" key="2">
    <source>
        <dbReference type="ARBA" id="ARBA00022679"/>
    </source>
</evidence>
<evidence type="ECO:0000259" key="5">
    <source>
        <dbReference type="Pfam" id="PF00370"/>
    </source>
</evidence>
<dbReference type="RefSeq" id="WP_263721337.1">
    <property type="nucleotide sequence ID" value="NZ_JAOWLA010000007.1"/>
</dbReference>
<dbReference type="InterPro" id="IPR018485">
    <property type="entry name" value="FGGY_C"/>
</dbReference>
<dbReference type="PANTHER" id="PTHR43095:SF5">
    <property type="entry name" value="XYLULOSE KINASE"/>
    <property type="match status" value="1"/>
</dbReference>
<dbReference type="CDD" id="cd07779">
    <property type="entry name" value="ASKHA_NBD_FGGY_YgcE-like"/>
    <property type="match status" value="1"/>
</dbReference>